<dbReference type="InterPro" id="IPR029063">
    <property type="entry name" value="SAM-dependent_MTases_sf"/>
</dbReference>
<name>A0ABW9ZTH0_9BACT</name>
<evidence type="ECO:0000256" key="4">
    <source>
        <dbReference type="ARBA" id="ARBA00022691"/>
    </source>
</evidence>
<dbReference type="CDD" id="cd02440">
    <property type="entry name" value="AdoMet_MTases"/>
    <property type="match status" value="1"/>
</dbReference>
<comment type="caution">
    <text evidence="8">The sequence shown here is derived from an EMBL/GenBank/DDBJ whole genome shotgun (WGS) entry which is preliminary data.</text>
</comment>
<organism evidence="8 9">
    <name type="scientific">Sediminibacterium roseum</name>
    <dbReference type="NCBI Taxonomy" id="1978412"/>
    <lineage>
        <taxon>Bacteria</taxon>
        <taxon>Pseudomonadati</taxon>
        <taxon>Bacteroidota</taxon>
        <taxon>Chitinophagia</taxon>
        <taxon>Chitinophagales</taxon>
        <taxon>Chitinophagaceae</taxon>
        <taxon>Sediminibacterium</taxon>
    </lineage>
</organism>
<dbReference type="EMBL" id="JAACJS010000012">
    <property type="protein sequence ID" value="NCI50410.1"/>
    <property type="molecule type" value="Genomic_DNA"/>
</dbReference>
<gene>
    <name evidence="8" type="ORF">GWC95_10790</name>
</gene>
<dbReference type="Pfam" id="PF05175">
    <property type="entry name" value="MTS"/>
    <property type="match status" value="1"/>
</dbReference>
<feature type="domain" description="Methyltransferase small" evidence="7">
    <location>
        <begin position="46"/>
        <end position="172"/>
    </location>
</feature>
<keyword evidence="1 6" id="KW-0963">Cytoplasm</keyword>
<dbReference type="RefSeq" id="WP_161818708.1">
    <property type="nucleotide sequence ID" value="NZ_JAACJS010000012.1"/>
</dbReference>
<evidence type="ECO:0000256" key="3">
    <source>
        <dbReference type="ARBA" id="ARBA00022679"/>
    </source>
</evidence>
<comment type="similarity">
    <text evidence="6">Belongs to the methyltransferase superfamily. tRNA (adenine-N(6)-)-methyltransferase family.</text>
</comment>
<dbReference type="InterPro" id="IPR022882">
    <property type="entry name" value="tRNA_adenine-N6_MeTrfase"/>
</dbReference>
<dbReference type="PANTHER" id="PTHR47739">
    <property type="entry name" value="TRNA1(VAL) (ADENINE(37)-N6)-METHYLTRANSFERASE"/>
    <property type="match status" value="1"/>
</dbReference>
<dbReference type="InterPro" id="IPR050210">
    <property type="entry name" value="tRNA_Adenine-N(6)_MTase"/>
</dbReference>
<dbReference type="GO" id="GO:0032259">
    <property type="term" value="P:methylation"/>
    <property type="evidence" value="ECO:0007669"/>
    <property type="project" value="UniProtKB-KW"/>
</dbReference>
<keyword evidence="5 6" id="KW-0819">tRNA processing</keyword>
<dbReference type="HAMAP" id="MF_01872">
    <property type="entry name" value="tRNA_methyltr_YfiC"/>
    <property type="match status" value="1"/>
</dbReference>
<dbReference type="PROSITE" id="PS01131">
    <property type="entry name" value="RRNA_A_DIMETH"/>
    <property type="match status" value="1"/>
</dbReference>
<dbReference type="InterPro" id="IPR020596">
    <property type="entry name" value="rRNA_Ade_Mease_Trfase_CS"/>
</dbReference>
<evidence type="ECO:0000256" key="5">
    <source>
        <dbReference type="ARBA" id="ARBA00022694"/>
    </source>
</evidence>
<evidence type="ECO:0000256" key="1">
    <source>
        <dbReference type="ARBA" id="ARBA00022490"/>
    </source>
</evidence>
<evidence type="ECO:0000259" key="7">
    <source>
        <dbReference type="Pfam" id="PF05175"/>
    </source>
</evidence>
<dbReference type="Proteomes" id="UP000753802">
    <property type="component" value="Unassembled WGS sequence"/>
</dbReference>
<evidence type="ECO:0000256" key="6">
    <source>
        <dbReference type="HAMAP-Rule" id="MF_01872"/>
    </source>
</evidence>
<dbReference type="PANTHER" id="PTHR47739:SF1">
    <property type="entry name" value="TRNA1(VAL) (ADENINE(37)-N6)-METHYLTRANSFERASE"/>
    <property type="match status" value="1"/>
</dbReference>
<dbReference type="InterPro" id="IPR002052">
    <property type="entry name" value="DNA_methylase_N6_adenine_CS"/>
</dbReference>
<reference evidence="8 9" key="1">
    <citation type="submission" date="2020-01" db="EMBL/GenBank/DDBJ databases">
        <title>Genome analysis.</title>
        <authorList>
            <person name="Wu S."/>
            <person name="Wang G."/>
        </authorList>
    </citation>
    <scope>NUCLEOTIDE SEQUENCE [LARGE SCALE GENOMIC DNA]</scope>
    <source>
        <strain evidence="8 9">SYL130</strain>
    </source>
</reference>
<evidence type="ECO:0000313" key="8">
    <source>
        <dbReference type="EMBL" id="NCI50410.1"/>
    </source>
</evidence>
<keyword evidence="2 6" id="KW-0489">Methyltransferase</keyword>
<keyword evidence="4 6" id="KW-0949">S-adenosyl-L-methionine</keyword>
<evidence type="ECO:0000313" key="9">
    <source>
        <dbReference type="Proteomes" id="UP000753802"/>
    </source>
</evidence>
<dbReference type="EC" id="2.1.1.223" evidence="6"/>
<dbReference type="SUPFAM" id="SSF53335">
    <property type="entry name" value="S-adenosyl-L-methionine-dependent methyltransferases"/>
    <property type="match status" value="1"/>
</dbReference>
<comment type="catalytic activity">
    <reaction evidence="6">
        <text>adenosine(37) in tRNA1(Val) + S-adenosyl-L-methionine = N(6)-methyladenosine(37) in tRNA1(Val) + S-adenosyl-L-homocysteine + H(+)</text>
        <dbReference type="Rhea" id="RHEA:43160"/>
        <dbReference type="Rhea" id="RHEA-COMP:10369"/>
        <dbReference type="Rhea" id="RHEA-COMP:10370"/>
        <dbReference type="ChEBI" id="CHEBI:15378"/>
        <dbReference type="ChEBI" id="CHEBI:57856"/>
        <dbReference type="ChEBI" id="CHEBI:59789"/>
        <dbReference type="ChEBI" id="CHEBI:74411"/>
        <dbReference type="ChEBI" id="CHEBI:74449"/>
        <dbReference type="EC" id="2.1.1.223"/>
    </reaction>
</comment>
<comment type="function">
    <text evidence="6">Specifically methylates the adenine in position 37 of tRNA(1)(Val) (anticodon cmo5UAC).</text>
</comment>
<proteinExistence type="inferred from homology"/>
<accession>A0ABW9ZTH0</accession>
<keyword evidence="3 6" id="KW-0808">Transferase</keyword>
<sequence length="250" mass="28158">MTGRILVSCRLPPVANTYFQFKQFTVHQEHCAMKVCTDACLFGAWLANQFRGQAPEQILDIGAGTGLLSLMLAQSVGSTIDAIEIDESAAGQATSNFNASPWKERLHLLQGDAREITTGKKYDLIVTNPPFFENDLKSADQQRNLALHSSELDLNELLRIAETHLTPTGNFAVLLPFHRKKTMLELAEIMHFFLVNSVDVKQTTTHSFFRTMLLFGRDEITPLHSELAIREDNNYTAAFTRLLKAYYLHL</sequence>
<keyword evidence="9" id="KW-1185">Reference proteome</keyword>
<comment type="subcellular location">
    <subcellularLocation>
        <location evidence="6">Cytoplasm</location>
    </subcellularLocation>
</comment>
<dbReference type="PROSITE" id="PS00092">
    <property type="entry name" value="N6_MTASE"/>
    <property type="match status" value="1"/>
</dbReference>
<dbReference type="Gene3D" id="3.40.50.150">
    <property type="entry name" value="Vaccinia Virus protein VP39"/>
    <property type="match status" value="1"/>
</dbReference>
<dbReference type="InterPro" id="IPR007848">
    <property type="entry name" value="Small_mtfrase_dom"/>
</dbReference>
<dbReference type="GO" id="GO:0008168">
    <property type="term" value="F:methyltransferase activity"/>
    <property type="evidence" value="ECO:0007669"/>
    <property type="project" value="UniProtKB-KW"/>
</dbReference>
<protein>
    <recommendedName>
        <fullName evidence="6">tRNA1(Val) (adenine(37)-N6)-methyltransferase</fullName>
        <ecNumber evidence="6">2.1.1.223</ecNumber>
    </recommendedName>
    <alternativeName>
        <fullName evidence="6">tRNA m6A37 methyltransferase</fullName>
    </alternativeName>
</protein>
<evidence type="ECO:0000256" key="2">
    <source>
        <dbReference type="ARBA" id="ARBA00022603"/>
    </source>
</evidence>